<gene>
    <name evidence="3" type="ORF">GCM10017668_69030</name>
</gene>
<evidence type="ECO:0000256" key="1">
    <source>
        <dbReference type="SAM" id="MobiDB-lite"/>
    </source>
</evidence>
<organism evidence="3 4">
    <name type="scientific">Streptomyces tuirus</name>
    <dbReference type="NCBI Taxonomy" id="68278"/>
    <lineage>
        <taxon>Bacteria</taxon>
        <taxon>Bacillati</taxon>
        <taxon>Actinomycetota</taxon>
        <taxon>Actinomycetes</taxon>
        <taxon>Kitasatosporales</taxon>
        <taxon>Streptomycetaceae</taxon>
        <taxon>Streptomyces</taxon>
    </lineage>
</organism>
<dbReference type="SUPFAM" id="SSF47090">
    <property type="entry name" value="PGBD-like"/>
    <property type="match status" value="1"/>
</dbReference>
<proteinExistence type="predicted"/>
<feature type="compositionally biased region" description="Basic residues" evidence="1">
    <location>
        <begin position="213"/>
        <end position="223"/>
    </location>
</feature>
<dbReference type="Gene3D" id="1.10.101.10">
    <property type="entry name" value="PGBD-like superfamily/PGBD"/>
    <property type="match status" value="1"/>
</dbReference>
<dbReference type="AlphaFoldDB" id="A0A7G1NTR1"/>
<name>A0A7G1NTR1_9ACTN</name>
<reference evidence="3 4" key="1">
    <citation type="journal article" date="2014" name="Int. J. Syst. Evol. Microbiol.">
        <title>Complete genome sequence of Corynebacterium casei LMG S-19264T (=DSM 44701T), isolated from a smear-ripened cheese.</title>
        <authorList>
            <consortium name="US DOE Joint Genome Institute (JGI-PGF)"/>
            <person name="Walter F."/>
            <person name="Albersmeier A."/>
            <person name="Kalinowski J."/>
            <person name="Ruckert C."/>
        </authorList>
    </citation>
    <scope>NUCLEOTIDE SEQUENCE [LARGE SCALE GENOMIC DNA]</scope>
    <source>
        <strain evidence="3 4">JCM 4255</strain>
    </source>
</reference>
<feature type="compositionally biased region" description="Pro residues" evidence="1">
    <location>
        <begin position="268"/>
        <end position="281"/>
    </location>
</feature>
<dbReference type="Pfam" id="PF01471">
    <property type="entry name" value="PG_binding_1"/>
    <property type="match status" value="1"/>
</dbReference>
<sequence>MGFDEAEPPRALNWGREPAQEIQDSFQAVLSALDAARADLYAREEHQGFGSPLPSTDRPSATAAYGSPTHAVPSLPPPQPGTQGLGSRPELVPVRPEGLPPSADPPQPAWDRPADGNAAVGPLWSRGARQEAVAPREAGQPPTAPGGGPAQAERPAAFPPPPVALQDRARRWTDSAEDSPYPSRAAQPNRFVAPPSQTPLRPEPVRPREPRGSQRHRRFTDRRHSRLAGVFGLGAVSGLILASSLLSNGDSAPATPPASLEQPDRPLPENPAPAAPSPPNGQPNRPAPGNASLPEIPGTGLLRPGDTGHGVYELQVRLLQIPHIYDGGAINGRYDTEVRQAVVRFQNAYGIHGDETGVYGDSTRHALMLRTQ</sequence>
<evidence type="ECO:0000259" key="2">
    <source>
        <dbReference type="Pfam" id="PF01471"/>
    </source>
</evidence>
<protein>
    <recommendedName>
        <fullName evidence="2">Peptidoglycan binding-like domain-containing protein</fullName>
    </recommendedName>
</protein>
<evidence type="ECO:0000313" key="4">
    <source>
        <dbReference type="Proteomes" id="UP000516373"/>
    </source>
</evidence>
<accession>A0A7G1NTR1</accession>
<feature type="domain" description="Peptidoglycan binding-like" evidence="2">
    <location>
        <begin position="308"/>
        <end position="367"/>
    </location>
</feature>
<feature type="compositionally biased region" description="Basic and acidic residues" evidence="1">
    <location>
        <begin position="203"/>
        <end position="212"/>
    </location>
</feature>
<dbReference type="KEGG" id="stui:GCM10017668_69030"/>
<evidence type="ECO:0000313" key="3">
    <source>
        <dbReference type="EMBL" id="BCL25060.1"/>
    </source>
</evidence>
<dbReference type="InterPro" id="IPR002477">
    <property type="entry name" value="Peptidoglycan-bd-like"/>
</dbReference>
<dbReference type="InterPro" id="IPR036366">
    <property type="entry name" value="PGBDSf"/>
</dbReference>
<feature type="region of interest" description="Disordered" evidence="1">
    <location>
        <begin position="46"/>
        <end position="223"/>
    </location>
</feature>
<feature type="region of interest" description="Disordered" evidence="1">
    <location>
        <begin position="248"/>
        <end position="304"/>
    </location>
</feature>
<dbReference type="InterPro" id="IPR036365">
    <property type="entry name" value="PGBD-like_sf"/>
</dbReference>
<dbReference type="EMBL" id="AP023439">
    <property type="protein sequence ID" value="BCL25060.1"/>
    <property type="molecule type" value="Genomic_DNA"/>
</dbReference>
<dbReference type="Proteomes" id="UP000516373">
    <property type="component" value="Chromosome"/>
</dbReference>
<feature type="compositionally biased region" description="Pro residues" evidence="1">
    <location>
        <begin position="98"/>
        <end position="108"/>
    </location>
</feature>